<organism evidence="2 3">
    <name type="scientific">Nocardia jiangxiensis</name>
    <dbReference type="NCBI Taxonomy" id="282685"/>
    <lineage>
        <taxon>Bacteria</taxon>
        <taxon>Bacillati</taxon>
        <taxon>Actinomycetota</taxon>
        <taxon>Actinomycetes</taxon>
        <taxon>Mycobacteriales</taxon>
        <taxon>Nocardiaceae</taxon>
        <taxon>Nocardia</taxon>
    </lineage>
</organism>
<evidence type="ECO:0000313" key="3">
    <source>
        <dbReference type="Proteomes" id="UP001601992"/>
    </source>
</evidence>
<feature type="transmembrane region" description="Helical" evidence="1">
    <location>
        <begin position="52"/>
        <end position="78"/>
    </location>
</feature>
<keyword evidence="1" id="KW-0812">Transmembrane</keyword>
<protein>
    <recommendedName>
        <fullName evidence="4">Tetratricopeptide repeat-containing protein</fullName>
    </recommendedName>
</protein>
<comment type="caution">
    <text evidence="2">The sequence shown here is derived from an EMBL/GenBank/DDBJ whole genome shotgun (WGS) entry which is preliminary data.</text>
</comment>
<keyword evidence="1" id="KW-1133">Transmembrane helix</keyword>
<name>A0ABW6RW24_9NOCA</name>
<proteinExistence type="predicted"/>
<keyword evidence="1" id="KW-0472">Membrane</keyword>
<reference evidence="2 3" key="1">
    <citation type="submission" date="2024-10" db="EMBL/GenBank/DDBJ databases">
        <title>The Natural Products Discovery Center: Release of the First 8490 Sequenced Strains for Exploring Actinobacteria Biosynthetic Diversity.</title>
        <authorList>
            <person name="Kalkreuter E."/>
            <person name="Kautsar S.A."/>
            <person name="Yang D."/>
            <person name="Bader C.D."/>
            <person name="Teijaro C.N."/>
            <person name="Fluegel L."/>
            <person name="Davis C.M."/>
            <person name="Simpson J.R."/>
            <person name="Lauterbach L."/>
            <person name="Steele A.D."/>
            <person name="Gui C."/>
            <person name="Meng S."/>
            <person name="Li G."/>
            <person name="Viehrig K."/>
            <person name="Ye F."/>
            <person name="Su P."/>
            <person name="Kiefer A.F."/>
            <person name="Nichols A."/>
            <person name="Cepeda A.J."/>
            <person name="Yan W."/>
            <person name="Fan B."/>
            <person name="Jiang Y."/>
            <person name="Adhikari A."/>
            <person name="Zheng C.-J."/>
            <person name="Schuster L."/>
            <person name="Cowan T.M."/>
            <person name="Smanski M.J."/>
            <person name="Chevrette M.G."/>
            <person name="De Carvalho L.P.S."/>
            <person name="Shen B."/>
        </authorList>
    </citation>
    <scope>NUCLEOTIDE SEQUENCE [LARGE SCALE GENOMIC DNA]</scope>
    <source>
        <strain evidence="2 3">NPDC002593</strain>
    </source>
</reference>
<sequence>MSVEPAVSETNDNGRLVRTVGTIVFLVVALVVYFLLLGRIAVALIASGNAAGIAMGVGVFILGLIGVWVVATSIRAALAHQHLARRIHEEGRELDVSDLPRRPSGRIEKDAADALFEQVKSEWEAAPDDWRNNYRAARAYDYAGDRTRAREVMRRAVALERAERNRQK</sequence>
<evidence type="ECO:0000256" key="1">
    <source>
        <dbReference type="SAM" id="Phobius"/>
    </source>
</evidence>
<accession>A0ABW6RW24</accession>
<evidence type="ECO:0008006" key="4">
    <source>
        <dbReference type="Google" id="ProtNLM"/>
    </source>
</evidence>
<feature type="transmembrane region" description="Helical" evidence="1">
    <location>
        <begin position="23"/>
        <end position="46"/>
    </location>
</feature>
<keyword evidence="3" id="KW-1185">Reference proteome</keyword>
<evidence type="ECO:0000313" key="2">
    <source>
        <dbReference type="EMBL" id="MFF3567171.1"/>
    </source>
</evidence>
<dbReference type="RefSeq" id="WP_051193408.1">
    <property type="nucleotide sequence ID" value="NZ_JBIAQY010000002.1"/>
</dbReference>
<dbReference type="EMBL" id="JBIAQY010000002">
    <property type="protein sequence ID" value="MFF3567171.1"/>
    <property type="molecule type" value="Genomic_DNA"/>
</dbReference>
<gene>
    <name evidence="2" type="ORF">ACFYXQ_05245</name>
</gene>
<dbReference type="Proteomes" id="UP001601992">
    <property type="component" value="Unassembled WGS sequence"/>
</dbReference>